<proteinExistence type="predicted"/>
<organism evidence="1 2">
    <name type="scientific">Portunus trituberculatus</name>
    <name type="common">Swimming crab</name>
    <name type="synonym">Neptunus trituberculatus</name>
    <dbReference type="NCBI Taxonomy" id="210409"/>
    <lineage>
        <taxon>Eukaryota</taxon>
        <taxon>Metazoa</taxon>
        <taxon>Ecdysozoa</taxon>
        <taxon>Arthropoda</taxon>
        <taxon>Crustacea</taxon>
        <taxon>Multicrustacea</taxon>
        <taxon>Malacostraca</taxon>
        <taxon>Eumalacostraca</taxon>
        <taxon>Eucarida</taxon>
        <taxon>Decapoda</taxon>
        <taxon>Pleocyemata</taxon>
        <taxon>Brachyura</taxon>
        <taxon>Eubrachyura</taxon>
        <taxon>Portunoidea</taxon>
        <taxon>Portunidae</taxon>
        <taxon>Portuninae</taxon>
        <taxon>Portunus</taxon>
    </lineage>
</organism>
<dbReference type="Proteomes" id="UP000324222">
    <property type="component" value="Unassembled WGS sequence"/>
</dbReference>
<dbReference type="OrthoDB" id="411823at2759"/>
<evidence type="ECO:0000313" key="2">
    <source>
        <dbReference type="Proteomes" id="UP000324222"/>
    </source>
</evidence>
<gene>
    <name evidence="1" type="ORF">E2C01_071523</name>
</gene>
<accession>A0A5B7I876</accession>
<keyword evidence="2" id="KW-1185">Reference proteome</keyword>
<dbReference type="AlphaFoldDB" id="A0A5B7I876"/>
<sequence length="163" mass="18291">MDNCTHSKQCWCSWPENSVIVNNSRTAVIYVCTSSVAVSPPQLSVDPHCLQVVQLAKLLGVTVDSQLSWKQHVTTTVMSAIYRLYMLHRLKSLGSLVPHLHPLQGHQQLEIVQKTACNGMQGHPWPYTNYDHALTTLSLPKLSARHQEAMEKLGKGLLHHPRL</sequence>
<comment type="caution">
    <text evidence="1">The sequence shown here is derived from an EMBL/GenBank/DDBJ whole genome shotgun (WGS) entry which is preliminary data.</text>
</comment>
<evidence type="ECO:0000313" key="1">
    <source>
        <dbReference type="EMBL" id="MPC77078.1"/>
    </source>
</evidence>
<dbReference type="EMBL" id="VSRR010044945">
    <property type="protein sequence ID" value="MPC77078.1"/>
    <property type="molecule type" value="Genomic_DNA"/>
</dbReference>
<reference evidence="1 2" key="1">
    <citation type="submission" date="2019-05" db="EMBL/GenBank/DDBJ databases">
        <title>Another draft genome of Portunus trituberculatus and its Hox gene families provides insights of decapod evolution.</title>
        <authorList>
            <person name="Jeong J.-H."/>
            <person name="Song I."/>
            <person name="Kim S."/>
            <person name="Choi T."/>
            <person name="Kim D."/>
            <person name="Ryu S."/>
            <person name="Kim W."/>
        </authorList>
    </citation>
    <scope>NUCLEOTIDE SEQUENCE [LARGE SCALE GENOMIC DNA]</scope>
    <source>
        <tissue evidence="1">Muscle</tissue>
    </source>
</reference>
<protein>
    <submittedName>
        <fullName evidence="1">Uncharacterized protein</fullName>
    </submittedName>
</protein>
<name>A0A5B7I876_PORTR</name>